<dbReference type="EMBL" id="BEZZ01009556">
    <property type="protein sequence ID" value="GCC17622.1"/>
    <property type="molecule type" value="Genomic_DNA"/>
</dbReference>
<protein>
    <recommendedName>
        <fullName evidence="3">ATPase AAA-type core domain-containing protein</fullName>
    </recommendedName>
</protein>
<dbReference type="FunFam" id="3.40.50.300:FF:002861">
    <property type="entry name" value="Cell division control protein 48 homolog E"/>
    <property type="match status" value="1"/>
</dbReference>
<dbReference type="AlphaFoldDB" id="A0A401RHJ1"/>
<dbReference type="InterPro" id="IPR027417">
    <property type="entry name" value="P-loop_NTPase"/>
</dbReference>
<dbReference type="InterPro" id="IPR050221">
    <property type="entry name" value="26S_Proteasome_ATPase"/>
</dbReference>
<dbReference type="Proteomes" id="UP000287033">
    <property type="component" value="Unassembled WGS sequence"/>
</dbReference>
<keyword evidence="1" id="KW-0547">Nucleotide-binding</keyword>
<dbReference type="GO" id="GO:0016887">
    <property type="term" value="F:ATP hydrolysis activity"/>
    <property type="evidence" value="ECO:0007669"/>
    <property type="project" value="InterPro"/>
</dbReference>
<accession>A0A401RHJ1</accession>
<dbReference type="SUPFAM" id="SSF52540">
    <property type="entry name" value="P-loop containing nucleoside triphosphate hydrolases"/>
    <property type="match status" value="1"/>
</dbReference>
<dbReference type="Pfam" id="PF00004">
    <property type="entry name" value="AAA"/>
    <property type="match status" value="1"/>
</dbReference>
<dbReference type="STRING" id="137246.A0A401RHJ1"/>
<gene>
    <name evidence="4" type="ORF">chiPu_0022631</name>
</gene>
<evidence type="ECO:0000313" key="4">
    <source>
        <dbReference type="EMBL" id="GCC17622.1"/>
    </source>
</evidence>
<evidence type="ECO:0000256" key="1">
    <source>
        <dbReference type="ARBA" id="ARBA00022741"/>
    </source>
</evidence>
<dbReference type="OrthoDB" id="27435at2759"/>
<feature type="domain" description="ATPase AAA-type core" evidence="3">
    <location>
        <begin position="49"/>
        <end position="81"/>
    </location>
</feature>
<dbReference type="PANTHER" id="PTHR23073">
    <property type="entry name" value="26S PROTEASOME REGULATORY SUBUNIT"/>
    <property type="match status" value="1"/>
</dbReference>
<proteinExistence type="predicted"/>
<dbReference type="Gene3D" id="3.40.50.300">
    <property type="entry name" value="P-loop containing nucleotide triphosphate hydrolases"/>
    <property type="match status" value="1"/>
</dbReference>
<name>A0A401RHJ1_CHIPU</name>
<comment type="caution">
    <text evidence="4">The sequence shown here is derived from an EMBL/GenBank/DDBJ whole genome shotgun (WGS) entry which is preliminary data.</text>
</comment>
<dbReference type="GO" id="GO:0005524">
    <property type="term" value="F:ATP binding"/>
    <property type="evidence" value="ECO:0007669"/>
    <property type="project" value="UniProtKB-KW"/>
</dbReference>
<sequence>DEEENLNDVGYDDIGGCRKQLAQIKEMVELPLRHPALFKAIGVKPPRGILLYGPPGTGKTLVARAVANETGAFFFLINGETELLGAVFPVGDHMTQWPFSPSQFLYDGIFTNSIDVQLVDFHLSGNTVPVSPQN</sequence>
<reference evidence="4 5" key="1">
    <citation type="journal article" date="2018" name="Nat. Ecol. Evol.">
        <title>Shark genomes provide insights into elasmobranch evolution and the origin of vertebrates.</title>
        <authorList>
            <person name="Hara Y"/>
            <person name="Yamaguchi K"/>
            <person name="Onimaru K"/>
            <person name="Kadota M"/>
            <person name="Koyanagi M"/>
            <person name="Keeley SD"/>
            <person name="Tatsumi K"/>
            <person name="Tanaka K"/>
            <person name="Motone F"/>
            <person name="Kageyama Y"/>
            <person name="Nozu R"/>
            <person name="Adachi N"/>
            <person name="Nishimura O"/>
            <person name="Nakagawa R"/>
            <person name="Tanegashima C"/>
            <person name="Kiyatake I"/>
            <person name="Matsumoto R"/>
            <person name="Murakumo K"/>
            <person name="Nishida K"/>
            <person name="Terakita A"/>
            <person name="Kuratani S"/>
            <person name="Sato K"/>
            <person name="Hyodo S Kuraku.S."/>
        </authorList>
    </citation>
    <scope>NUCLEOTIDE SEQUENCE [LARGE SCALE GENOMIC DNA]</scope>
</reference>
<evidence type="ECO:0000256" key="2">
    <source>
        <dbReference type="ARBA" id="ARBA00022840"/>
    </source>
</evidence>
<feature type="non-terminal residue" evidence="4">
    <location>
        <position position="1"/>
    </location>
</feature>
<dbReference type="InterPro" id="IPR003959">
    <property type="entry name" value="ATPase_AAA_core"/>
</dbReference>
<evidence type="ECO:0000313" key="5">
    <source>
        <dbReference type="Proteomes" id="UP000287033"/>
    </source>
</evidence>
<keyword evidence="5" id="KW-1185">Reference proteome</keyword>
<organism evidence="4 5">
    <name type="scientific">Chiloscyllium punctatum</name>
    <name type="common">Brownbanded bambooshark</name>
    <name type="synonym">Hemiscyllium punctatum</name>
    <dbReference type="NCBI Taxonomy" id="137246"/>
    <lineage>
        <taxon>Eukaryota</taxon>
        <taxon>Metazoa</taxon>
        <taxon>Chordata</taxon>
        <taxon>Craniata</taxon>
        <taxon>Vertebrata</taxon>
        <taxon>Chondrichthyes</taxon>
        <taxon>Elasmobranchii</taxon>
        <taxon>Galeomorphii</taxon>
        <taxon>Galeoidea</taxon>
        <taxon>Orectolobiformes</taxon>
        <taxon>Hemiscylliidae</taxon>
        <taxon>Chiloscyllium</taxon>
    </lineage>
</organism>
<keyword evidence="2" id="KW-0067">ATP-binding</keyword>
<evidence type="ECO:0000259" key="3">
    <source>
        <dbReference type="Pfam" id="PF00004"/>
    </source>
</evidence>